<dbReference type="AlphaFoldDB" id="A0A4Z1NCF7"/>
<accession>A0A4Z1NCF7</accession>
<sequence length="90" mass="9093">MPGALYAPVRILICLAPGSMVDALTAGAGCLGPAMRPEPKGSAKCVANAPNCLLSTAGLASTASARSSAAIPVTFILSCLRNERMDEESD</sequence>
<evidence type="ECO:0000256" key="1">
    <source>
        <dbReference type="SAM" id="SignalP"/>
    </source>
</evidence>
<evidence type="ECO:0000313" key="3">
    <source>
        <dbReference type="Proteomes" id="UP000298493"/>
    </source>
</evidence>
<keyword evidence="3" id="KW-1185">Reference proteome</keyword>
<evidence type="ECO:0000313" key="2">
    <source>
        <dbReference type="EMBL" id="TID13025.1"/>
    </source>
</evidence>
<feature type="signal peptide" evidence="1">
    <location>
        <begin position="1"/>
        <end position="23"/>
    </location>
</feature>
<reference evidence="2 3" key="1">
    <citation type="submission" date="2019-04" db="EMBL/GenBank/DDBJ databases">
        <title>High contiguity whole genome sequence and gene annotation resource for two Venturia nashicola isolates.</title>
        <authorList>
            <person name="Prokchorchik M."/>
            <person name="Won K."/>
            <person name="Lee Y."/>
            <person name="Choi E.D."/>
            <person name="Segonzac C."/>
            <person name="Sohn K.H."/>
        </authorList>
    </citation>
    <scope>NUCLEOTIDE SEQUENCE [LARGE SCALE GENOMIC DNA]</scope>
    <source>
        <strain evidence="2 3">PRI2</strain>
    </source>
</reference>
<dbReference type="Proteomes" id="UP000298493">
    <property type="component" value="Unassembled WGS sequence"/>
</dbReference>
<protein>
    <recommendedName>
        <fullName evidence="4">Secreted protein</fullName>
    </recommendedName>
</protein>
<name>A0A4Z1NCF7_9PEZI</name>
<feature type="chain" id="PRO_5021397359" description="Secreted protein" evidence="1">
    <location>
        <begin position="24"/>
        <end position="90"/>
    </location>
</feature>
<comment type="caution">
    <text evidence="2">The sequence shown here is derived from an EMBL/GenBank/DDBJ whole genome shotgun (WGS) entry which is preliminary data.</text>
</comment>
<proteinExistence type="predicted"/>
<dbReference type="EMBL" id="SNSC02000030">
    <property type="protein sequence ID" value="TID13025.1"/>
    <property type="molecule type" value="Genomic_DNA"/>
</dbReference>
<keyword evidence="1" id="KW-0732">Signal</keyword>
<evidence type="ECO:0008006" key="4">
    <source>
        <dbReference type="Google" id="ProtNLM"/>
    </source>
</evidence>
<gene>
    <name evidence="2" type="ORF">E6O75_ATG10164</name>
</gene>
<organism evidence="2 3">
    <name type="scientific">Venturia nashicola</name>
    <dbReference type="NCBI Taxonomy" id="86259"/>
    <lineage>
        <taxon>Eukaryota</taxon>
        <taxon>Fungi</taxon>
        <taxon>Dikarya</taxon>
        <taxon>Ascomycota</taxon>
        <taxon>Pezizomycotina</taxon>
        <taxon>Dothideomycetes</taxon>
        <taxon>Pleosporomycetidae</taxon>
        <taxon>Venturiales</taxon>
        <taxon>Venturiaceae</taxon>
        <taxon>Venturia</taxon>
    </lineage>
</organism>